<evidence type="ECO:0000313" key="3">
    <source>
        <dbReference type="EMBL" id="KAJ3475387.1"/>
    </source>
</evidence>
<dbReference type="InterPro" id="IPR009027">
    <property type="entry name" value="Ribosomal_bL9/RNase_H1_N"/>
</dbReference>
<dbReference type="Pfam" id="PF01693">
    <property type="entry name" value="Cauli_VI"/>
    <property type="match status" value="1"/>
</dbReference>
<dbReference type="Gene3D" id="3.40.970.10">
    <property type="entry name" value="Ribonuclease H1, N-terminal domain"/>
    <property type="match status" value="2"/>
</dbReference>
<comment type="caution">
    <text evidence="3">The sequence shown here is derived from an EMBL/GenBank/DDBJ whole genome shotgun (WGS) entry which is preliminary data.</text>
</comment>
<name>A0AAD5USE4_9APHY</name>
<evidence type="ECO:0000259" key="2">
    <source>
        <dbReference type="Pfam" id="PF01693"/>
    </source>
</evidence>
<protein>
    <recommendedName>
        <fullName evidence="2">Ribonuclease H1 N-terminal domain-containing protein</fullName>
    </recommendedName>
</protein>
<feature type="domain" description="Ribonuclease H1 N-terminal" evidence="2">
    <location>
        <begin position="172"/>
        <end position="211"/>
    </location>
</feature>
<keyword evidence="4" id="KW-1185">Reference proteome</keyword>
<evidence type="ECO:0000313" key="4">
    <source>
        <dbReference type="Proteomes" id="UP001212997"/>
    </source>
</evidence>
<reference evidence="3" key="1">
    <citation type="submission" date="2022-07" db="EMBL/GenBank/DDBJ databases">
        <title>Genome Sequence of Physisporinus lineatus.</title>
        <authorList>
            <person name="Buettner E."/>
        </authorList>
    </citation>
    <scope>NUCLEOTIDE SEQUENCE</scope>
    <source>
        <strain evidence="3">VT162</strain>
    </source>
</reference>
<dbReference type="SUPFAM" id="SSF55658">
    <property type="entry name" value="L9 N-domain-like"/>
    <property type="match status" value="1"/>
</dbReference>
<evidence type="ECO:0000256" key="1">
    <source>
        <dbReference type="SAM" id="MobiDB-lite"/>
    </source>
</evidence>
<gene>
    <name evidence="3" type="ORF">NLI96_g11871</name>
</gene>
<accession>A0AAD5USE4</accession>
<dbReference type="InterPro" id="IPR011320">
    <property type="entry name" value="RNase_H1_N"/>
</dbReference>
<proteinExistence type="predicted"/>
<organism evidence="3 4">
    <name type="scientific">Meripilus lineatus</name>
    <dbReference type="NCBI Taxonomy" id="2056292"/>
    <lineage>
        <taxon>Eukaryota</taxon>
        <taxon>Fungi</taxon>
        <taxon>Dikarya</taxon>
        <taxon>Basidiomycota</taxon>
        <taxon>Agaricomycotina</taxon>
        <taxon>Agaricomycetes</taxon>
        <taxon>Polyporales</taxon>
        <taxon>Meripilaceae</taxon>
        <taxon>Meripilus</taxon>
    </lineage>
</organism>
<dbReference type="EMBL" id="JANAWD010000865">
    <property type="protein sequence ID" value="KAJ3475387.1"/>
    <property type="molecule type" value="Genomic_DNA"/>
</dbReference>
<sequence length="227" mass="25207">MSSHPRHHIATRYWGTRFFREPHSHPASDNESMPSLESLSDDPPDSSSTSAVENHDGEDGSSFGQDSQVGGFEGLSYEETYEGSRRYFVVGRGRNPGIYLTWFDTRAGPGALRQLDGVRGATYVTVYSVADAYAVWDDCLKSGSVASIRNPLIGPLPAPQPPPLLPKERGRFIAIYRGRHIGVFNNWAGCAHYVINVEGAKYDFCDSFHEALCAFKYCIESRYVCLL</sequence>
<dbReference type="AlphaFoldDB" id="A0AAD5USE4"/>
<feature type="region of interest" description="Disordered" evidence="1">
    <location>
        <begin position="20"/>
        <end position="69"/>
    </location>
</feature>
<dbReference type="Proteomes" id="UP001212997">
    <property type="component" value="Unassembled WGS sequence"/>
</dbReference>
<dbReference type="InterPro" id="IPR037056">
    <property type="entry name" value="RNase_H1_N_sf"/>
</dbReference>